<reference evidence="1" key="1">
    <citation type="journal article" date="2014" name="J. Virol.">
        <title>Elephant endotheliotropic herpesviruses EEHV1A, EEHV1B, and EEHV2 from cases of hemorrhagic disease are highly diverged from other mammalian herpesviruses and may form a new subfamily.</title>
        <authorList>
            <person name="Richman LK"/>
            <person name="Zong JC"/>
            <person name="Latimer EM"/>
            <person name="Lock J"/>
            <person name="Fleischer RC"/>
            <person name="Heaggans SY"/>
            <person name="Hayward GS."/>
        </authorList>
    </citation>
    <scope>NUCLEOTIDE SEQUENCE</scope>
    <source>
        <strain evidence="1">Logan NAP30</strain>
    </source>
</reference>
<gene>
    <name evidence="1" type="primary">E39</name>
</gene>
<organism evidence="1">
    <name type="scientific">Elephant endotheliotropic herpesvirus 1A</name>
    <dbReference type="NCBI Taxonomy" id="759753"/>
    <lineage>
        <taxon>Viruses</taxon>
        <taxon>Duplodnaviria</taxon>
        <taxon>Heunggongvirae</taxon>
        <taxon>Peploviricota</taxon>
        <taxon>Herviviricetes</taxon>
        <taxon>Herpesvirales</taxon>
        <taxon>Orthoherpesviridae</taxon>
        <taxon>Betaherpesvirinae</taxon>
        <taxon>Proboscivirus</taxon>
        <taxon>Proboscivirus elephantidbeta1</taxon>
        <taxon>Elephantid herpesvirus 1</taxon>
    </lineage>
</organism>
<dbReference type="EMBL" id="MH287556">
    <property type="protein sequence ID" value="QBP78623.1"/>
    <property type="molecule type" value="Genomic_DNA"/>
</dbReference>
<accession>A0A482KDA7</accession>
<protein>
    <submittedName>
        <fullName evidence="1">Ser/thr-rich glycoprotein ORF-Q</fullName>
    </submittedName>
</protein>
<name>A0A482KDA7_ELHV1</name>
<proteinExistence type="predicted"/>
<reference evidence="1" key="2">
    <citation type="submission" date="2018-05" db="EMBL/GenBank/DDBJ databases">
        <authorList>
            <person name="Long S.Y."/>
            <person name="Latimer E.M."/>
            <person name="Heaggans S.Y."/>
            <person name="Hayward G.S."/>
        </authorList>
    </citation>
    <scope>NUCLEOTIDE SEQUENCE</scope>
    <source>
        <strain evidence="1">Logan NAP30</strain>
    </source>
</reference>
<evidence type="ECO:0000313" key="1">
    <source>
        <dbReference type="EMBL" id="QBP78623.1"/>
    </source>
</evidence>
<sequence length="372" mass="42279">MYIRGDVEVQCNYYLAMLQNKHYSPVMIPFSYIHSLLLHTILKLIYKERLKVANMLFVIITFLYVNNIYCNDNVTSNHSNYLLVYKLLPPKRWEYGFLTSTPLINCSQPPQVDVINSSSIWTLQNNYTVIATYNKTNQNNSYDITYDKKKKANNITINRENIPKDFTNMVDSTVFDNITSNNDTVLNNHTFIIYGLPNISSKYPYCVKNKTRTLRIQIPSPCRQNSTDTGTLFTGIFEYNHLPINISLNIEEHLISNYGNKSHRNCTTRQSIVNYLYNNMSGSEQCFLNGTTLVTISPTLTPSTVYSESSTSTESTDTLGASQASTIASFPPTSSKGLFTKSTGKLVSINLSVPLCLFTSRYIHITVTLCIY</sequence>